<organism evidence="1 2">
    <name type="scientific">Candidatus Scatomonas pullistercoris</name>
    <dbReference type="NCBI Taxonomy" id="2840920"/>
    <lineage>
        <taxon>Bacteria</taxon>
        <taxon>Bacillati</taxon>
        <taxon>Bacillota</taxon>
        <taxon>Clostridia</taxon>
        <taxon>Lachnospirales</taxon>
        <taxon>Lachnospiraceae</taxon>
        <taxon>Lachnospiraceae incertae sedis</taxon>
        <taxon>Candidatus Scatomonas</taxon>
    </lineage>
</organism>
<keyword evidence="1" id="KW-0418">Kinase</keyword>
<dbReference type="GO" id="GO:0043752">
    <property type="term" value="F:adenosylcobinamide kinase activity"/>
    <property type="evidence" value="ECO:0007669"/>
    <property type="project" value="InterPro"/>
</dbReference>
<comment type="caution">
    <text evidence="1">The sequence shown here is derived from an EMBL/GenBank/DDBJ whole genome shotgun (WGS) entry which is preliminary data.</text>
</comment>
<sequence>MKLVIGGSFQGKLNYAKKTFGLEEWLDGNTCSRDELFRARGIVHFHDFIKRELKAGRSVDGLAEELEEKNPDVVILSNELGYGVVPVDPFDRKYREAVGRTCEKLAAFSEEVHRVVCGIGQVIKGKDA</sequence>
<dbReference type="SUPFAM" id="SSF52540">
    <property type="entry name" value="P-loop containing nucleoside triphosphate hydrolases"/>
    <property type="match status" value="1"/>
</dbReference>
<gene>
    <name evidence="1" type="ORF">IAB71_00690</name>
</gene>
<dbReference type="GO" id="GO:0016779">
    <property type="term" value="F:nucleotidyltransferase activity"/>
    <property type="evidence" value="ECO:0007669"/>
    <property type="project" value="UniProtKB-KW"/>
</dbReference>
<keyword evidence="1" id="KW-0548">Nucleotidyltransferase</keyword>
<evidence type="ECO:0000313" key="1">
    <source>
        <dbReference type="EMBL" id="HIV24299.1"/>
    </source>
</evidence>
<reference evidence="1" key="2">
    <citation type="journal article" date="2021" name="PeerJ">
        <title>Extensive microbial diversity within the chicken gut microbiome revealed by metagenomics and culture.</title>
        <authorList>
            <person name="Gilroy R."/>
            <person name="Ravi A."/>
            <person name="Getino M."/>
            <person name="Pursley I."/>
            <person name="Horton D.L."/>
            <person name="Alikhan N.F."/>
            <person name="Baker D."/>
            <person name="Gharbi K."/>
            <person name="Hall N."/>
            <person name="Watson M."/>
            <person name="Adriaenssens E.M."/>
            <person name="Foster-Nyarko E."/>
            <person name="Jarju S."/>
            <person name="Secka A."/>
            <person name="Antonio M."/>
            <person name="Oren A."/>
            <person name="Chaudhuri R.R."/>
            <person name="La Ragione R."/>
            <person name="Hildebrand F."/>
            <person name="Pallen M.J."/>
        </authorList>
    </citation>
    <scope>NUCLEOTIDE SEQUENCE</scope>
    <source>
        <strain evidence="1">CHK188-20938</strain>
    </source>
</reference>
<dbReference type="GO" id="GO:0000166">
    <property type="term" value="F:nucleotide binding"/>
    <property type="evidence" value="ECO:0007669"/>
    <property type="project" value="InterPro"/>
</dbReference>
<dbReference type="GO" id="GO:0009236">
    <property type="term" value="P:cobalamin biosynthetic process"/>
    <property type="evidence" value="ECO:0007669"/>
    <property type="project" value="InterPro"/>
</dbReference>
<dbReference type="Proteomes" id="UP000824169">
    <property type="component" value="Unassembled WGS sequence"/>
</dbReference>
<dbReference type="AlphaFoldDB" id="A0A9D1P0Q9"/>
<dbReference type="Gene3D" id="3.40.50.300">
    <property type="entry name" value="P-loop containing nucleotide triphosphate hydrolases"/>
    <property type="match status" value="1"/>
</dbReference>
<dbReference type="InterPro" id="IPR003203">
    <property type="entry name" value="CobU/CobP"/>
</dbReference>
<evidence type="ECO:0000313" key="2">
    <source>
        <dbReference type="Proteomes" id="UP000824169"/>
    </source>
</evidence>
<dbReference type="InterPro" id="IPR027417">
    <property type="entry name" value="P-loop_NTPase"/>
</dbReference>
<proteinExistence type="predicted"/>
<dbReference type="EMBL" id="DVOO01000003">
    <property type="protein sequence ID" value="HIV24299.1"/>
    <property type="molecule type" value="Genomic_DNA"/>
</dbReference>
<reference evidence="1" key="1">
    <citation type="submission" date="2020-10" db="EMBL/GenBank/DDBJ databases">
        <authorList>
            <person name="Gilroy R."/>
        </authorList>
    </citation>
    <scope>NUCLEOTIDE SEQUENCE</scope>
    <source>
        <strain evidence="1">CHK188-20938</strain>
    </source>
</reference>
<accession>A0A9D1P0Q9</accession>
<dbReference type="Pfam" id="PF02283">
    <property type="entry name" value="CobU"/>
    <property type="match status" value="1"/>
</dbReference>
<protein>
    <submittedName>
        <fullName evidence="1">Bifunctional adenosylcobinamide kinase/adenosylcobinamide-phosphate guanylyltransferase</fullName>
    </submittedName>
</protein>
<name>A0A9D1P0Q9_9FIRM</name>
<keyword evidence="1" id="KW-0808">Transferase</keyword>